<dbReference type="Pfam" id="PF03115">
    <property type="entry name" value="Astro_capsid_N"/>
    <property type="match status" value="1"/>
</dbReference>
<evidence type="ECO:0000259" key="5">
    <source>
        <dbReference type="Pfam" id="PF03115"/>
    </source>
</evidence>
<reference evidence="6" key="1">
    <citation type="submission" date="2010-09" db="EMBL/GenBank/DDBJ databases">
        <authorList>
            <person name="Trudgett J.S."/>
            <person name="Todd D."/>
            <person name="Smyth V.J."/>
            <person name="Donnelly B."/>
            <person name="McBride N."/>
            <person name="Welsh M.D."/>
        </authorList>
    </citation>
    <scope>NUCLEOTIDE SEQUENCE</scope>
    <source>
        <strain evidence="6">ANV-VF08-18/5</strain>
    </source>
</reference>
<evidence type="ECO:0000256" key="2">
    <source>
        <dbReference type="ARBA" id="ARBA00022561"/>
    </source>
</evidence>
<evidence type="ECO:0000256" key="4">
    <source>
        <dbReference type="SAM" id="MobiDB-lite"/>
    </source>
</evidence>
<feature type="compositionally biased region" description="Low complexity" evidence="4">
    <location>
        <begin position="1"/>
        <end position="19"/>
    </location>
</feature>
<evidence type="ECO:0000313" key="6">
    <source>
        <dbReference type="EMBL" id="AEB15589.1"/>
    </source>
</evidence>
<name>F8RWW4_9VIRU</name>
<feature type="domain" description="Astrovirus capsid protein inner core" evidence="5">
    <location>
        <begin position="21"/>
        <end position="246"/>
    </location>
</feature>
<dbReference type="InterPro" id="IPR029053">
    <property type="entry name" value="Viral_coat"/>
</dbReference>
<dbReference type="GO" id="GO:0019028">
    <property type="term" value="C:viral capsid"/>
    <property type="evidence" value="ECO:0007669"/>
    <property type="project" value="UniProtKB-KW"/>
</dbReference>
<feature type="region of interest" description="Disordered" evidence="4">
    <location>
        <begin position="1"/>
        <end position="45"/>
    </location>
</feature>
<reference evidence="6" key="2">
    <citation type="journal article" date="2011" name="Avian Pathol.">
        <title>Capsid protein sequence diversity of avian nephritis virus.</title>
        <authorList>
            <person name="Todd D."/>
            <person name="Trudgett J."/>
            <person name="Smyth V.J."/>
            <person name="Donnelly B."/>
            <person name="McBride N."/>
            <person name="Welsh M.D."/>
        </authorList>
    </citation>
    <scope>NUCLEOTIDE SEQUENCE</scope>
    <source>
        <strain evidence="6">ANV-VF08-18/5</strain>
    </source>
</reference>
<keyword evidence="2" id="KW-0167">Capsid protein</keyword>
<keyword evidence="3" id="KW-0946">Virion</keyword>
<accession>F8RWW4</accession>
<organism evidence="6">
    <name type="scientific">Avian nephritis virus 2</name>
    <dbReference type="NCBI Taxonomy" id="336961"/>
    <lineage>
        <taxon>Viruses</taxon>
        <taxon>Riboviria</taxon>
        <taxon>Orthornavirae</taxon>
        <taxon>Pisuviricota</taxon>
        <taxon>Stelpaviricetes</taxon>
        <taxon>Stellavirales</taxon>
        <taxon>Astroviridae</taxon>
        <taxon>Avastrovirus</taxon>
        <taxon>Avastrovirus galli</taxon>
        <taxon>Avastrovirus 2</taxon>
    </lineage>
</organism>
<feature type="compositionally biased region" description="Basic residues" evidence="4">
    <location>
        <begin position="20"/>
        <end position="29"/>
    </location>
</feature>
<sequence>MPGPAGPANGGARPKTQMVKPKKAKKPPPQKKPSQKPLRKEVKKVERQVKVLKKRTNGPKQNDVFTTTVTLGTISGQNDNGLTRQIRVPFNPLLCKSSDGGSTTPLSIRGSMYQMWKVLKAELRATPLTGGANVVGSVGFMVLTLNGLEATADSIDTIKARKHVQIALGRSAALRILARDCAGPREGWWLTDTSSSPADSYGPAVDLMIAYKTSNLLNVSTAGIPQSFTGTLWQVELKVTYAFSTYDPKPGLQTLVSQTLDGSHQVTLQQSTTDGSLIMTTTDATLLSILTPRVGGQRSGKSQTVWSIAGAAVEAAAPLLGPWGWLLKGGFWLVRKIFGASARDTTSQYQIYPSIESAMSDQPIFGQTGISTVTLPIVHISEVMNPNPENNDLSNPTSRSLPPTPPTPPAQEKILPLTLLEGQPGVPALYTFNPSTEAYTAATGWTGGTLLLTGVPEYELRSGSSQQFGVRVTTSPGLPPAAATSIQIYDFTKFGIFFGAGAFLGQGGVHTAKTLLTAITSSSNPPWLACHRYTWSWPDWLVTAGYPKPVEGGWWLQMQKIGDTTSHTTPVGIYFLVAYKEMQQLVAFWHTGSGAQAEPTSLMCLYNVDAGRAPVRVPHFILTTTARNEVEVDGGDDSDDDISLAGSCVGDEFEGVDQLERERAELMSRLRDLDLRRFQI</sequence>
<proteinExistence type="predicted"/>
<comment type="subcellular location">
    <subcellularLocation>
        <location evidence="1">Virion</location>
    </subcellularLocation>
</comment>
<protein>
    <submittedName>
        <fullName evidence="6">Capsid</fullName>
    </submittedName>
</protein>
<dbReference type="EMBL" id="HQ330490">
    <property type="protein sequence ID" value="AEB15589.1"/>
    <property type="molecule type" value="Genomic_RNA"/>
</dbReference>
<evidence type="ECO:0000256" key="1">
    <source>
        <dbReference type="ARBA" id="ARBA00004328"/>
    </source>
</evidence>
<feature type="region of interest" description="Disordered" evidence="4">
    <location>
        <begin position="384"/>
        <end position="411"/>
    </location>
</feature>
<evidence type="ECO:0000256" key="3">
    <source>
        <dbReference type="ARBA" id="ARBA00022844"/>
    </source>
</evidence>
<dbReference type="InterPro" id="IPR004337">
    <property type="entry name" value="Astro_capsid_N"/>
</dbReference>
<dbReference type="Gene3D" id="2.60.120.20">
    <property type="match status" value="1"/>
</dbReference>